<proteinExistence type="predicted"/>
<accession>A0AA41ZBK0</accession>
<organism evidence="8 9">
    <name type="scientific">Sphingomonas lycopersici</name>
    <dbReference type="NCBI Taxonomy" id="2951807"/>
    <lineage>
        <taxon>Bacteria</taxon>
        <taxon>Pseudomonadati</taxon>
        <taxon>Pseudomonadota</taxon>
        <taxon>Alphaproteobacteria</taxon>
        <taxon>Sphingomonadales</taxon>
        <taxon>Sphingomonadaceae</taxon>
        <taxon>Sphingomonas</taxon>
    </lineage>
</organism>
<evidence type="ECO:0000256" key="4">
    <source>
        <dbReference type="ARBA" id="ARBA00022989"/>
    </source>
</evidence>
<keyword evidence="3 6" id="KW-0812">Transmembrane</keyword>
<dbReference type="PANTHER" id="PTHR43495:SF5">
    <property type="entry name" value="GAMMA-AMINOBUTYRIC ACID PERMEASE"/>
    <property type="match status" value="1"/>
</dbReference>
<evidence type="ECO:0000313" key="9">
    <source>
        <dbReference type="Proteomes" id="UP001165565"/>
    </source>
</evidence>
<feature type="transmembrane region" description="Helical" evidence="6">
    <location>
        <begin position="159"/>
        <end position="181"/>
    </location>
</feature>
<name>A0AA41ZBK0_9SPHN</name>
<feature type="transmembrane region" description="Helical" evidence="6">
    <location>
        <begin position="100"/>
        <end position="121"/>
    </location>
</feature>
<dbReference type="FunFam" id="1.20.1740.10:FF:000001">
    <property type="entry name" value="Amino acid permease"/>
    <property type="match status" value="1"/>
</dbReference>
<dbReference type="Gene3D" id="1.20.1740.10">
    <property type="entry name" value="Amino acid/polyamine transporter I"/>
    <property type="match status" value="1"/>
</dbReference>
<feature type="transmembrane region" description="Helical" evidence="6">
    <location>
        <begin position="338"/>
        <end position="355"/>
    </location>
</feature>
<dbReference type="Pfam" id="PF00324">
    <property type="entry name" value="AA_permease"/>
    <property type="match status" value="1"/>
</dbReference>
<feature type="domain" description="Amino acid permease/ SLC12A" evidence="7">
    <location>
        <begin position="21"/>
        <end position="449"/>
    </location>
</feature>
<dbReference type="RefSeq" id="WP_265267933.1">
    <property type="nucleotide sequence ID" value="NZ_JANFAV010000002.1"/>
</dbReference>
<feature type="transmembrane region" description="Helical" evidence="6">
    <location>
        <begin position="21"/>
        <end position="37"/>
    </location>
</feature>
<dbReference type="PANTHER" id="PTHR43495">
    <property type="entry name" value="GABA PERMEASE"/>
    <property type="match status" value="1"/>
</dbReference>
<feature type="transmembrane region" description="Helical" evidence="6">
    <location>
        <begin position="431"/>
        <end position="450"/>
    </location>
</feature>
<reference evidence="8" key="1">
    <citation type="submission" date="2022-06" db="EMBL/GenBank/DDBJ databases">
        <title>Sphingomonas sp. nov. isolated from rhizosphere soil of tomato.</title>
        <authorList>
            <person name="Dong H."/>
            <person name="Gao R."/>
        </authorList>
    </citation>
    <scope>NUCLEOTIDE SEQUENCE</scope>
    <source>
        <strain evidence="8">MMSM24</strain>
    </source>
</reference>
<evidence type="ECO:0000256" key="2">
    <source>
        <dbReference type="ARBA" id="ARBA00022448"/>
    </source>
</evidence>
<comment type="caution">
    <text evidence="8">The sequence shown here is derived from an EMBL/GenBank/DDBJ whole genome shotgun (WGS) entry which is preliminary data.</text>
</comment>
<keyword evidence="9" id="KW-1185">Reference proteome</keyword>
<keyword evidence="2" id="KW-0813">Transport</keyword>
<dbReference type="PIRSF" id="PIRSF006060">
    <property type="entry name" value="AA_transporter"/>
    <property type="match status" value="1"/>
</dbReference>
<dbReference type="GO" id="GO:0016020">
    <property type="term" value="C:membrane"/>
    <property type="evidence" value="ECO:0007669"/>
    <property type="project" value="UniProtKB-SubCell"/>
</dbReference>
<evidence type="ECO:0000256" key="5">
    <source>
        <dbReference type="ARBA" id="ARBA00023136"/>
    </source>
</evidence>
<evidence type="ECO:0000256" key="3">
    <source>
        <dbReference type="ARBA" id="ARBA00022692"/>
    </source>
</evidence>
<protein>
    <submittedName>
        <fullName evidence="8">Amino acid permease</fullName>
    </submittedName>
</protein>
<evidence type="ECO:0000313" key="8">
    <source>
        <dbReference type="EMBL" id="MCW6533889.1"/>
    </source>
</evidence>
<comment type="subcellular location">
    <subcellularLocation>
        <location evidence="1">Membrane</location>
        <topology evidence="1">Multi-pass membrane protein</topology>
    </subcellularLocation>
</comment>
<dbReference type="GO" id="GO:0055085">
    <property type="term" value="P:transmembrane transport"/>
    <property type="evidence" value="ECO:0007669"/>
    <property type="project" value="InterPro"/>
</dbReference>
<sequence>MTNFRDGAAPAQLGHSLRRRHVEMIAIGGIIGAGLFVGSSSAIAMVGPAVIVSYAVAGLIVLFVMRMLTEMAMAVPGVQAFPEFARLGLGHWAGFMSGWLYWYFWVVVVAIEAIAGANIIHAWLPMFAVWQIGVALMAVLTAVNLLSTRSYGEFEFWLSSIKVAAILAFILIALGYVTGLTNPGAPTFANLVARGGFAPHGWPAVLAGVTSVIFALTGAEIATIAAAESTESSGMIARMTSTVALRILIFYVLSIGLIVATVPWTAIVPGISPFTTALATIGIPGGAWIMSAIVLVAVLSCLNSGLYVTSRVLFALAANGDAPQALVRVGRRKVPTRAILIASIFSYGALAASILSPTLVFTFLVNASGAIMLVIYLLIAASQLRLRARLERETPERLSIRMWFHPWGSLAAIAAMAAVLATMALTPDLSAQFYASLAPILMIGLALSLVRRGRKARGVDAATSPARRSASRS</sequence>
<gene>
    <name evidence="8" type="ORF">NEE01_03745</name>
</gene>
<dbReference type="AlphaFoldDB" id="A0AA41ZBK0"/>
<feature type="transmembrane region" description="Helical" evidence="6">
    <location>
        <begin position="201"/>
        <end position="227"/>
    </location>
</feature>
<evidence type="ECO:0000256" key="6">
    <source>
        <dbReference type="SAM" id="Phobius"/>
    </source>
</evidence>
<keyword evidence="4 6" id="KW-1133">Transmembrane helix</keyword>
<feature type="transmembrane region" description="Helical" evidence="6">
    <location>
        <begin position="43"/>
        <end position="64"/>
    </location>
</feature>
<dbReference type="InterPro" id="IPR004841">
    <property type="entry name" value="AA-permease/SLC12A_dom"/>
</dbReference>
<feature type="transmembrane region" description="Helical" evidence="6">
    <location>
        <begin position="248"/>
        <end position="267"/>
    </location>
</feature>
<feature type="transmembrane region" description="Helical" evidence="6">
    <location>
        <begin position="287"/>
        <end position="308"/>
    </location>
</feature>
<keyword evidence="5 6" id="KW-0472">Membrane</keyword>
<dbReference type="EMBL" id="JANFAV010000002">
    <property type="protein sequence ID" value="MCW6533889.1"/>
    <property type="molecule type" value="Genomic_DNA"/>
</dbReference>
<feature type="transmembrane region" description="Helical" evidence="6">
    <location>
        <begin position="127"/>
        <end position="147"/>
    </location>
</feature>
<feature type="transmembrane region" description="Helical" evidence="6">
    <location>
        <begin position="402"/>
        <end position="425"/>
    </location>
</feature>
<evidence type="ECO:0000256" key="1">
    <source>
        <dbReference type="ARBA" id="ARBA00004141"/>
    </source>
</evidence>
<evidence type="ECO:0000259" key="7">
    <source>
        <dbReference type="Pfam" id="PF00324"/>
    </source>
</evidence>
<dbReference type="Proteomes" id="UP001165565">
    <property type="component" value="Unassembled WGS sequence"/>
</dbReference>
<feature type="transmembrane region" description="Helical" evidence="6">
    <location>
        <begin position="361"/>
        <end position="381"/>
    </location>
</feature>